<dbReference type="GO" id="GO:0005634">
    <property type="term" value="C:nucleus"/>
    <property type="evidence" value="ECO:0007669"/>
    <property type="project" value="TreeGrafter"/>
</dbReference>
<dbReference type="AlphaFoldDB" id="A0A0A1SP91"/>
<feature type="region of interest" description="Disordered" evidence="1">
    <location>
        <begin position="237"/>
        <end position="260"/>
    </location>
</feature>
<evidence type="ECO:0000313" key="3">
    <source>
        <dbReference type="EMBL" id="CEJ79806.1"/>
    </source>
</evidence>
<keyword evidence="4" id="KW-1185">Reference proteome</keyword>
<dbReference type="InterPro" id="IPR049317">
    <property type="entry name" value="GCIP-like_N"/>
</dbReference>
<dbReference type="PANTHER" id="PTHR15492">
    <property type="entry name" value="CYCLIN D1-BINDING PROTEIN 1"/>
    <property type="match status" value="1"/>
</dbReference>
<dbReference type="Gene3D" id="1.20.1410.10">
    <property type="entry name" value="I/LWEQ domain"/>
    <property type="match status" value="1"/>
</dbReference>
<protein>
    <recommendedName>
        <fullName evidence="2">Cyclin-D1-binding protein 1-like N-terminal domain-containing protein</fullName>
    </recommendedName>
</protein>
<proteinExistence type="predicted"/>
<evidence type="ECO:0000259" key="2">
    <source>
        <dbReference type="Pfam" id="PF13324"/>
    </source>
</evidence>
<dbReference type="HOGENOM" id="CLU_040328_0_0_1"/>
<dbReference type="OrthoDB" id="21471at2759"/>
<organism evidence="3 4">
    <name type="scientific">[Torrubiella] hemipterigena</name>
    <dbReference type="NCBI Taxonomy" id="1531966"/>
    <lineage>
        <taxon>Eukaryota</taxon>
        <taxon>Fungi</taxon>
        <taxon>Dikarya</taxon>
        <taxon>Ascomycota</taxon>
        <taxon>Pezizomycotina</taxon>
        <taxon>Sordariomycetes</taxon>
        <taxon>Hypocreomycetidae</taxon>
        <taxon>Hypocreales</taxon>
        <taxon>Clavicipitaceae</taxon>
        <taxon>Clavicipitaceae incertae sedis</taxon>
        <taxon>'Torrubiella' clade</taxon>
    </lineage>
</organism>
<dbReference type="InterPro" id="IPR026907">
    <property type="entry name" value="GCIP-like"/>
</dbReference>
<feature type="domain" description="Cyclin-D1-binding protein 1-like N-terminal" evidence="2">
    <location>
        <begin position="92"/>
        <end position="240"/>
    </location>
</feature>
<dbReference type="EMBL" id="CDHN01000001">
    <property type="protein sequence ID" value="CEJ79806.1"/>
    <property type="molecule type" value="Genomic_DNA"/>
</dbReference>
<evidence type="ECO:0000256" key="1">
    <source>
        <dbReference type="SAM" id="MobiDB-lite"/>
    </source>
</evidence>
<dbReference type="Proteomes" id="UP000039046">
    <property type="component" value="Unassembled WGS sequence"/>
</dbReference>
<sequence length="406" mass="44832">MSQPPKKKSTLKIPSFTNNHFHSQHNLQKPKMAPVVDQASLDALSSQVDSCLAITSQLATTLGDIYKNPSSTFTAATTSTSTLDAVALSRDASNLAKAQATKISLLIINEPFTPSAITTVVRELAAGPVPAIAAAVQACDPALYTNVFRKEMAWRCQRLLKEIVELVSKIPKNGQVVAEKDRKGFSKQKGSLASTGLLWSAADDVVKLANIGVAGYFIQKINTWRDTLQDVLEELKEWSEQEPDAETDRSEAFSDDDDDDDIDDAQKLVDDLMNSQKTIPEDDPDGIRPRVESTLRRLRLTLHLYQAISKRRLSKLLQVLPSDTAADSDIPKRLDDASVILDRLPDNFSDLATQFYDLDNEGIDSGMSQCFADSSAAGESFSKNWQDETDEFSTWVEKFHAEMTKE</sequence>
<dbReference type="PANTHER" id="PTHR15492:SF1">
    <property type="entry name" value="CYCLIN-D1-BINDING PROTEIN 1"/>
    <property type="match status" value="1"/>
</dbReference>
<evidence type="ECO:0000313" key="4">
    <source>
        <dbReference type="Proteomes" id="UP000039046"/>
    </source>
</evidence>
<gene>
    <name evidence="3" type="ORF">VHEMI00026</name>
</gene>
<name>A0A0A1SP91_9HYPO</name>
<accession>A0A0A1SP91</accession>
<dbReference type="Pfam" id="PF13324">
    <property type="entry name" value="GCIP_N"/>
    <property type="match status" value="1"/>
</dbReference>
<reference evidence="3 4" key="1">
    <citation type="journal article" date="2015" name="Genome Announc.">
        <title>Draft Genome Sequence and Gene Annotation of the Entomopathogenic Fungus Verticillium hemipterigenum.</title>
        <authorList>
            <person name="Horn F."/>
            <person name="Habel A."/>
            <person name="Scharf D.H."/>
            <person name="Dworschak J."/>
            <person name="Brakhage A.A."/>
            <person name="Guthke R."/>
            <person name="Hertweck C."/>
            <person name="Linde J."/>
        </authorList>
    </citation>
    <scope>NUCLEOTIDE SEQUENCE [LARGE SCALE GENOMIC DNA]</scope>
</reference>
<dbReference type="STRING" id="1531966.A0A0A1SP91"/>